<dbReference type="PROSITE" id="PS51704">
    <property type="entry name" value="GP_PDE"/>
    <property type="match status" value="1"/>
</dbReference>
<dbReference type="PANTHER" id="PTHR46211:SF14">
    <property type="entry name" value="GLYCEROPHOSPHODIESTER PHOSPHODIESTERASE"/>
    <property type="match status" value="1"/>
</dbReference>
<dbReference type="RefSeq" id="WP_048693577.1">
    <property type="nucleotide sequence ID" value="NZ_HG764815.1"/>
</dbReference>
<dbReference type="GO" id="GO:0008081">
    <property type="term" value="F:phosphoric diester hydrolase activity"/>
    <property type="evidence" value="ECO:0007669"/>
    <property type="project" value="InterPro"/>
</dbReference>
<dbReference type="OrthoDB" id="5241788at2"/>
<dbReference type="Gene3D" id="3.20.20.190">
    <property type="entry name" value="Phosphatidylinositol (PI) phosphodiesterase"/>
    <property type="match status" value="1"/>
</dbReference>
<gene>
    <name evidence="2" type="ORF">BN11_110031</name>
</gene>
<dbReference type="SUPFAM" id="SSF51695">
    <property type="entry name" value="PLC-like phosphodiesterases"/>
    <property type="match status" value="1"/>
</dbReference>
<keyword evidence="3" id="KW-1185">Reference proteome</keyword>
<protein>
    <submittedName>
        <fullName evidence="2">Putative glycerophosphoryl diester phosphodiesterase</fullName>
    </submittedName>
</protein>
<sequence length="263" mass="28253">MLPTTGYARAAGPLAIAHRGGAALAPENTLAAFARATALGFRYLETDVRLTRDGELVCFHDERLDRVTEASGPVGRFSRRQLQELRVGGEPICTLREALAAFPAANFTVDLKDQAAIAPLAGVLADPGIAQRVCVAGAWDGWLGQLRDLAPHVHTALGWRSLTGLISSSRTRLPIRWRGAPARYAHVPSRLGRVAIFADGLVARAHAAGVQVIVWTIDDPATMHRLLDVGVDGIITDRPDLLREVFIARGLWEPMAAEPISVG</sequence>
<accession>W6JTL2</accession>
<feature type="domain" description="GP-PDE" evidence="1">
    <location>
        <begin position="13"/>
        <end position="246"/>
    </location>
</feature>
<dbReference type="PANTHER" id="PTHR46211">
    <property type="entry name" value="GLYCEROPHOSPHORYL DIESTER PHOSPHODIESTERASE"/>
    <property type="match status" value="1"/>
</dbReference>
<dbReference type="Proteomes" id="UP000035763">
    <property type="component" value="Unassembled WGS sequence"/>
</dbReference>
<dbReference type="STRING" id="1193182.BN11_110031"/>
<name>W6JTL2_9MICO</name>
<comment type="caution">
    <text evidence="2">The sequence shown here is derived from an EMBL/GenBank/DDBJ whole genome shotgun (WGS) entry which is preliminary data.</text>
</comment>
<dbReference type="InterPro" id="IPR030395">
    <property type="entry name" value="GP_PDE_dom"/>
</dbReference>
<dbReference type="GO" id="GO:0006629">
    <property type="term" value="P:lipid metabolic process"/>
    <property type="evidence" value="ECO:0007669"/>
    <property type="project" value="InterPro"/>
</dbReference>
<dbReference type="EMBL" id="CAJA01000013">
    <property type="protein sequence ID" value="CCH71811.1"/>
    <property type="molecule type" value="Genomic_DNA"/>
</dbReference>
<evidence type="ECO:0000259" key="1">
    <source>
        <dbReference type="PROSITE" id="PS51704"/>
    </source>
</evidence>
<organism evidence="2 3">
    <name type="scientific">Nostocoides australiense Ben110</name>
    <dbReference type="NCBI Taxonomy" id="1193182"/>
    <lineage>
        <taxon>Bacteria</taxon>
        <taxon>Bacillati</taxon>
        <taxon>Actinomycetota</taxon>
        <taxon>Actinomycetes</taxon>
        <taxon>Micrococcales</taxon>
        <taxon>Intrasporangiaceae</taxon>
        <taxon>Nostocoides</taxon>
    </lineage>
</organism>
<dbReference type="AlphaFoldDB" id="W6JTL2"/>
<evidence type="ECO:0000313" key="2">
    <source>
        <dbReference type="EMBL" id="CCH71811.1"/>
    </source>
</evidence>
<dbReference type="Pfam" id="PF03009">
    <property type="entry name" value="GDPD"/>
    <property type="match status" value="1"/>
</dbReference>
<reference evidence="2 3" key="1">
    <citation type="journal article" date="2013" name="ISME J.">
        <title>A metabolic model for members of the genus Tetrasphaera involved in enhanced biological phosphorus removal.</title>
        <authorList>
            <person name="Kristiansen R."/>
            <person name="Nguyen H.T.T."/>
            <person name="Saunders A.M."/>
            <person name="Nielsen J.L."/>
            <person name="Wimmer R."/>
            <person name="Le V.Q."/>
            <person name="McIlroy S.J."/>
            <person name="Petrovski S."/>
            <person name="Seviour R.J."/>
            <person name="Calteau A."/>
            <person name="Nielsen K.L."/>
            <person name="Nielsen P.H."/>
        </authorList>
    </citation>
    <scope>NUCLEOTIDE SEQUENCE [LARGE SCALE GENOMIC DNA]</scope>
    <source>
        <strain evidence="2 3">Ben110</strain>
    </source>
</reference>
<dbReference type="InterPro" id="IPR017946">
    <property type="entry name" value="PLC-like_Pdiesterase_TIM-brl"/>
</dbReference>
<evidence type="ECO:0000313" key="3">
    <source>
        <dbReference type="Proteomes" id="UP000035763"/>
    </source>
</evidence>
<proteinExistence type="predicted"/>